<evidence type="ECO:0000313" key="5">
    <source>
        <dbReference type="Proteomes" id="UP001144256"/>
    </source>
</evidence>
<protein>
    <recommendedName>
        <fullName evidence="3">HTH marR-type domain-containing protein</fullName>
    </recommendedName>
</protein>
<sequence>MFTAEYFLDMHFKDGKFVDIFKNETAINYTKGLNRENKLILYYLYKYGEVTMGEITNTFFLPHSTTNFTINKLQKTGFVDIKVDANDNRVRKVFLTDKGATEIQEMLRALDSNLHNLFKTLYNIISVKYSDDFSEEEIKAIDKFMNIIF</sequence>
<evidence type="ECO:0000259" key="3">
    <source>
        <dbReference type="PROSITE" id="PS50995"/>
    </source>
</evidence>
<reference evidence="4" key="1">
    <citation type="submission" date="2022-06" db="EMBL/GenBank/DDBJ databases">
        <title>Vallitalea longa sp. nov., an anaerobic bacterium isolated from marine sediment.</title>
        <authorList>
            <person name="Hirano S."/>
            <person name="Terahara T."/>
            <person name="Mori K."/>
            <person name="Hamada M."/>
            <person name="Matsumoto R."/>
            <person name="Kobayashi T."/>
        </authorList>
    </citation>
    <scope>NUCLEOTIDE SEQUENCE</scope>
    <source>
        <strain evidence="4">SH18-1</strain>
    </source>
</reference>
<dbReference type="AlphaFoldDB" id="A0A9W5YIJ7"/>
<dbReference type="SUPFAM" id="SSF46785">
    <property type="entry name" value="Winged helix' DNA-binding domain"/>
    <property type="match status" value="1"/>
</dbReference>
<gene>
    <name evidence="4" type="ORF">SH1V18_44280</name>
</gene>
<keyword evidence="5" id="KW-1185">Reference proteome</keyword>
<name>A0A9W5YIJ7_9FIRM</name>
<dbReference type="GO" id="GO:0006950">
    <property type="term" value="P:response to stress"/>
    <property type="evidence" value="ECO:0007669"/>
    <property type="project" value="TreeGrafter"/>
</dbReference>
<evidence type="ECO:0000256" key="1">
    <source>
        <dbReference type="ARBA" id="ARBA00023015"/>
    </source>
</evidence>
<dbReference type="PANTHER" id="PTHR33164">
    <property type="entry name" value="TRANSCRIPTIONAL REGULATOR, MARR FAMILY"/>
    <property type="match status" value="1"/>
</dbReference>
<keyword evidence="1" id="KW-0805">Transcription regulation</keyword>
<dbReference type="Gene3D" id="1.10.10.10">
    <property type="entry name" value="Winged helix-like DNA-binding domain superfamily/Winged helix DNA-binding domain"/>
    <property type="match status" value="1"/>
</dbReference>
<dbReference type="Proteomes" id="UP001144256">
    <property type="component" value="Unassembled WGS sequence"/>
</dbReference>
<feature type="domain" description="HTH marR-type" evidence="3">
    <location>
        <begin position="1"/>
        <end position="149"/>
    </location>
</feature>
<evidence type="ECO:0000256" key="2">
    <source>
        <dbReference type="ARBA" id="ARBA00023163"/>
    </source>
</evidence>
<dbReference type="InterPro" id="IPR036390">
    <property type="entry name" value="WH_DNA-bd_sf"/>
</dbReference>
<dbReference type="Pfam" id="PF12802">
    <property type="entry name" value="MarR_2"/>
    <property type="match status" value="1"/>
</dbReference>
<dbReference type="InterPro" id="IPR036388">
    <property type="entry name" value="WH-like_DNA-bd_sf"/>
</dbReference>
<comment type="caution">
    <text evidence="4">The sequence shown here is derived from an EMBL/GenBank/DDBJ whole genome shotgun (WGS) entry which is preliminary data.</text>
</comment>
<dbReference type="GO" id="GO:0003700">
    <property type="term" value="F:DNA-binding transcription factor activity"/>
    <property type="evidence" value="ECO:0007669"/>
    <property type="project" value="InterPro"/>
</dbReference>
<dbReference type="RefSeq" id="WP_281819301.1">
    <property type="nucleotide sequence ID" value="NZ_BRLB01000023.1"/>
</dbReference>
<dbReference type="EMBL" id="BRLB01000023">
    <property type="protein sequence ID" value="GKX31948.1"/>
    <property type="molecule type" value="Genomic_DNA"/>
</dbReference>
<dbReference type="InterPro" id="IPR000835">
    <property type="entry name" value="HTH_MarR-typ"/>
</dbReference>
<proteinExistence type="predicted"/>
<evidence type="ECO:0000313" key="4">
    <source>
        <dbReference type="EMBL" id="GKX31948.1"/>
    </source>
</evidence>
<organism evidence="4 5">
    <name type="scientific">Vallitalea longa</name>
    <dbReference type="NCBI Taxonomy" id="2936439"/>
    <lineage>
        <taxon>Bacteria</taxon>
        <taxon>Bacillati</taxon>
        <taxon>Bacillota</taxon>
        <taxon>Clostridia</taxon>
        <taxon>Lachnospirales</taxon>
        <taxon>Vallitaleaceae</taxon>
        <taxon>Vallitalea</taxon>
    </lineage>
</organism>
<dbReference type="PROSITE" id="PS50995">
    <property type="entry name" value="HTH_MARR_2"/>
    <property type="match status" value="1"/>
</dbReference>
<dbReference type="InterPro" id="IPR039422">
    <property type="entry name" value="MarR/SlyA-like"/>
</dbReference>
<keyword evidence="2" id="KW-0804">Transcription</keyword>
<dbReference type="SMART" id="SM00347">
    <property type="entry name" value="HTH_MARR"/>
    <property type="match status" value="1"/>
</dbReference>
<dbReference type="PANTHER" id="PTHR33164:SF56">
    <property type="entry name" value="HTH-TYPE TRANSCRIPTIONAL REGULATOR MHQR"/>
    <property type="match status" value="1"/>
</dbReference>
<accession>A0A9W5YIJ7</accession>